<evidence type="ECO:0000313" key="3">
    <source>
        <dbReference type="Proteomes" id="UP000557509"/>
    </source>
</evidence>
<protein>
    <recommendedName>
        <fullName evidence="4">Transmembrane protein</fullName>
    </recommendedName>
</protein>
<keyword evidence="3" id="KW-1185">Reference proteome</keyword>
<evidence type="ECO:0008006" key="4">
    <source>
        <dbReference type="Google" id="ProtNLM"/>
    </source>
</evidence>
<feature type="transmembrane region" description="Helical" evidence="1">
    <location>
        <begin position="12"/>
        <end position="36"/>
    </location>
</feature>
<sequence length="122" mass="13474">MEDPASVFDCFGMIFTVLKLALALSPIIVLASLFVFNTDTEEVYQTKRKPDFSLEPLENILLKKADLETTWSEITGSVCLAAKAGDWMTFFVRFGIQVSSTNHVTQLHEAGTDMVLGFCGTT</sequence>
<dbReference type="VEuPathDB" id="ToxoDB:TGME49_209945"/>
<keyword evidence="1" id="KW-0812">Transmembrane</keyword>
<proteinExistence type="predicted"/>
<accession>A0A7J6KFB9</accession>
<keyword evidence="1" id="KW-1133">Transmembrane helix</keyword>
<evidence type="ECO:0000313" key="2">
    <source>
        <dbReference type="EMBL" id="KAF4645847.1"/>
    </source>
</evidence>
<evidence type="ECO:0000256" key="1">
    <source>
        <dbReference type="SAM" id="Phobius"/>
    </source>
</evidence>
<reference evidence="2 3" key="1">
    <citation type="submission" date="2020-03" db="EMBL/GenBank/DDBJ databases">
        <title>Genome sequence of Toxoplasma gondii RH-88 strain.</title>
        <authorList>
            <person name="Lorenzi H.A."/>
            <person name="Venepally P."/>
            <person name="Rozenberg A."/>
            <person name="Sibley D."/>
        </authorList>
    </citation>
    <scope>NUCLEOTIDE SEQUENCE [LARGE SCALE GENOMIC DNA]</scope>
    <source>
        <strain evidence="2 3">RH-88</strain>
    </source>
</reference>
<dbReference type="AlphaFoldDB" id="A0A7J6KFB9"/>
<dbReference type="EMBL" id="JAAUHK010000186">
    <property type="protein sequence ID" value="KAF4645847.1"/>
    <property type="molecule type" value="Genomic_DNA"/>
</dbReference>
<dbReference type="Proteomes" id="UP000557509">
    <property type="component" value="Unassembled WGS sequence"/>
</dbReference>
<name>A0A7J6KFB9_TOXGO</name>
<gene>
    <name evidence="2" type="ORF">TGRH88_021230</name>
</gene>
<keyword evidence="1" id="KW-0472">Membrane</keyword>
<comment type="caution">
    <text evidence="2">The sequence shown here is derived from an EMBL/GenBank/DDBJ whole genome shotgun (WGS) entry which is preliminary data.</text>
</comment>
<organism evidence="2 3">
    <name type="scientific">Toxoplasma gondii</name>
    <dbReference type="NCBI Taxonomy" id="5811"/>
    <lineage>
        <taxon>Eukaryota</taxon>
        <taxon>Sar</taxon>
        <taxon>Alveolata</taxon>
        <taxon>Apicomplexa</taxon>
        <taxon>Conoidasida</taxon>
        <taxon>Coccidia</taxon>
        <taxon>Eucoccidiorida</taxon>
        <taxon>Eimeriorina</taxon>
        <taxon>Sarcocystidae</taxon>
        <taxon>Toxoplasma</taxon>
    </lineage>
</organism>